<dbReference type="HOGENOM" id="CLU_031619_1_0_6"/>
<keyword evidence="3" id="KW-1185">Reference proteome</keyword>
<dbReference type="AlphaFoldDB" id="D4GLY5"/>
<organism evidence="2 3">
    <name type="scientific">Pantoea ananatis (strain LMG 20103)</name>
    <dbReference type="NCBI Taxonomy" id="706191"/>
    <lineage>
        <taxon>Bacteria</taxon>
        <taxon>Pseudomonadati</taxon>
        <taxon>Pseudomonadota</taxon>
        <taxon>Gammaproteobacteria</taxon>
        <taxon>Enterobacterales</taxon>
        <taxon>Erwiniaceae</taxon>
        <taxon>Pantoea</taxon>
    </lineage>
</organism>
<accession>D4GLY5</accession>
<evidence type="ECO:0000313" key="3">
    <source>
        <dbReference type="Proteomes" id="UP000001702"/>
    </source>
</evidence>
<dbReference type="PANTHER" id="PTHR40254:SF1">
    <property type="entry name" value="BLR0577 PROTEIN"/>
    <property type="match status" value="1"/>
</dbReference>
<protein>
    <submittedName>
        <fullName evidence="2">YdhS</fullName>
    </submittedName>
</protein>
<dbReference type="InterPro" id="IPR038732">
    <property type="entry name" value="HpyO/CreE_NAD-binding"/>
</dbReference>
<name>D4GLY5_PANAM</name>
<reference evidence="2 3" key="1">
    <citation type="journal article" date="2010" name="J. Bacteriol.">
        <title>Genome sequence of Pantoea ananatis LMG20103, the causative agent of Eucalyptus blight and dieback.</title>
        <authorList>
            <person name="De Maayer P."/>
            <person name="Chan W.Y."/>
            <person name="Venter S.N."/>
            <person name="Toth I.K."/>
            <person name="Birch P.R."/>
            <person name="Joubert F."/>
            <person name="Coutinho T.A."/>
        </authorList>
    </citation>
    <scope>NUCLEOTIDE SEQUENCE [LARGE SCALE GENOMIC DNA]</scope>
    <source>
        <strain evidence="2 3">LMG 20103</strain>
    </source>
</reference>
<sequence>MPVLRRDQNTPYNRPHNNNKVRTVMKKIAIVGAGPTGIYTFYALLGHHVPMSVSVYEQGDEAGVGMPYNDEENSRMMLANIASIEIPPVFMTYIDWLRAQSDSHLRRYHVDPASLHIRQFLPRILLGEYFRDRFLALVSRATAQGFEVKIHERCQVTDLEATDAGVKLWTQGDTAPAIFDQVVIATGHVWPDDSAATRTYFPSPWSGLMEAKIAACHVGIMGTSLSGIDAAMAVAIQHGDFQESDDDAIAFTLDKGHEALKIVLMSRSGILPEADFYCPIPYEPLSVVTQNAIDNAIEAGADGLLDRVFALMVEELEEAAPAWSKTIDLKALTADSLAEAWFANRHKQDPFHWASANLNEVERNKRDRHTVPWRYTLLRLHEVVEEIVPFLNESDSKRFSGGLAKVFIDNYAAIPSQSIRRLLALREAGIISILALGEEYELRRQQQKTLITTEGQQRTFDVFIDARGQKALKTRDLPFATLKQQIQRCGDEIPDVGDDYTLLSPESARGRIALAALPYLMHDQPFVQGLTVCAEIGAAIASTLVESPSRPRKRLACFEP</sequence>
<dbReference type="Proteomes" id="UP000001702">
    <property type="component" value="Chromosome"/>
</dbReference>
<dbReference type="KEGG" id="pam:PANA_1088"/>
<gene>
    <name evidence="2" type="primary">ydhS</name>
    <name evidence="2" type="ordered locus">PANA_1088</name>
</gene>
<dbReference type="PANTHER" id="PTHR40254">
    <property type="entry name" value="BLR0577 PROTEIN"/>
    <property type="match status" value="1"/>
</dbReference>
<dbReference type="InterPro" id="IPR036188">
    <property type="entry name" value="FAD/NAD-bd_sf"/>
</dbReference>
<dbReference type="NCBIfam" id="NF007381">
    <property type="entry name" value="PRK09897.1"/>
    <property type="match status" value="1"/>
</dbReference>
<dbReference type="EMBL" id="CP001875">
    <property type="protein sequence ID" value="ADD76255.1"/>
    <property type="molecule type" value="Genomic_DNA"/>
</dbReference>
<dbReference type="SUPFAM" id="SSF51905">
    <property type="entry name" value="FAD/NAD(P)-binding domain"/>
    <property type="match status" value="1"/>
</dbReference>
<dbReference type="eggNOG" id="COG4529">
    <property type="taxonomic scope" value="Bacteria"/>
</dbReference>
<evidence type="ECO:0000259" key="1">
    <source>
        <dbReference type="Pfam" id="PF13454"/>
    </source>
</evidence>
<dbReference type="STRING" id="706191.PANA_1088"/>
<dbReference type="InterPro" id="IPR052189">
    <property type="entry name" value="L-asp_N-monooxygenase_NS-form"/>
</dbReference>
<dbReference type="Pfam" id="PF13454">
    <property type="entry name" value="NAD_binding_9"/>
    <property type="match status" value="1"/>
</dbReference>
<dbReference type="Gene3D" id="3.50.50.60">
    <property type="entry name" value="FAD/NAD(P)-binding domain"/>
    <property type="match status" value="1"/>
</dbReference>
<feature type="domain" description="FAD-dependent urate hydroxylase HpyO/Asp monooxygenase CreE-like FAD/NAD(P)-binding" evidence="1">
    <location>
        <begin position="29"/>
        <end position="188"/>
    </location>
</feature>
<proteinExistence type="predicted"/>
<evidence type="ECO:0000313" key="2">
    <source>
        <dbReference type="EMBL" id="ADD76255.1"/>
    </source>
</evidence>